<comment type="caution">
    <text evidence="2">The sequence shown here is derived from an EMBL/GenBank/DDBJ whole genome shotgun (WGS) entry which is preliminary data.</text>
</comment>
<feature type="compositionally biased region" description="Polar residues" evidence="1">
    <location>
        <begin position="119"/>
        <end position="141"/>
    </location>
</feature>
<evidence type="ECO:0000313" key="3">
    <source>
        <dbReference type="Proteomes" id="UP000593567"/>
    </source>
</evidence>
<feature type="region of interest" description="Disordered" evidence="1">
    <location>
        <begin position="110"/>
        <end position="246"/>
    </location>
</feature>
<dbReference type="AlphaFoldDB" id="A0A7J7IWM3"/>
<organism evidence="2 3">
    <name type="scientific">Bugula neritina</name>
    <name type="common">Brown bryozoan</name>
    <name type="synonym">Sertularia neritina</name>
    <dbReference type="NCBI Taxonomy" id="10212"/>
    <lineage>
        <taxon>Eukaryota</taxon>
        <taxon>Metazoa</taxon>
        <taxon>Spiralia</taxon>
        <taxon>Lophotrochozoa</taxon>
        <taxon>Bryozoa</taxon>
        <taxon>Gymnolaemata</taxon>
        <taxon>Cheilostomatida</taxon>
        <taxon>Flustrina</taxon>
        <taxon>Buguloidea</taxon>
        <taxon>Bugulidae</taxon>
        <taxon>Bugula</taxon>
    </lineage>
</organism>
<keyword evidence="3" id="KW-1185">Reference proteome</keyword>
<reference evidence="2" key="1">
    <citation type="submission" date="2020-06" db="EMBL/GenBank/DDBJ databases">
        <title>Draft genome of Bugula neritina, a colonial animal packing powerful symbionts and potential medicines.</title>
        <authorList>
            <person name="Rayko M."/>
        </authorList>
    </citation>
    <scope>NUCLEOTIDE SEQUENCE [LARGE SCALE GENOMIC DNA]</scope>
    <source>
        <strain evidence="2">Kwan_BN1</strain>
    </source>
</reference>
<evidence type="ECO:0000256" key="1">
    <source>
        <dbReference type="SAM" id="MobiDB-lite"/>
    </source>
</evidence>
<feature type="compositionally biased region" description="Low complexity" evidence="1">
    <location>
        <begin position="183"/>
        <end position="202"/>
    </location>
</feature>
<sequence length="246" mass="26285">MMAEDSLDVVQQNALALLRKSFSADVEEVESGEHSLAMFSLASQISAESVYLGYKPDSMFSTILSMYYRAVEEYSLSTSKPSADDDSSGPIISDLTKLLAAEHAKSPGVVFKNDKAESGRSTPHSRLSNRFRTNLEITKQTMAERRSTSPRIVVPDKASFEDAELDENAELDFDEPKMNRSTSIGSSLNAAAAGSGSAARSGTQTGFSSSKTAYSSSVDPSVPGAQTMTPHAPSLYEKGTSVTPSL</sequence>
<dbReference type="EMBL" id="VXIV02003323">
    <property type="protein sequence ID" value="KAF6018309.1"/>
    <property type="molecule type" value="Genomic_DNA"/>
</dbReference>
<proteinExistence type="predicted"/>
<feature type="compositionally biased region" description="Acidic residues" evidence="1">
    <location>
        <begin position="161"/>
        <end position="173"/>
    </location>
</feature>
<protein>
    <submittedName>
        <fullName evidence="2">Uncharacterized protein</fullName>
    </submittedName>
</protein>
<gene>
    <name evidence="2" type="ORF">EB796_023395</name>
</gene>
<feature type="compositionally biased region" description="Polar residues" evidence="1">
    <location>
        <begin position="203"/>
        <end position="229"/>
    </location>
</feature>
<name>A0A7J7IWM3_BUGNE</name>
<dbReference type="Proteomes" id="UP000593567">
    <property type="component" value="Unassembled WGS sequence"/>
</dbReference>
<accession>A0A7J7IWM3</accession>
<evidence type="ECO:0000313" key="2">
    <source>
        <dbReference type="EMBL" id="KAF6018309.1"/>
    </source>
</evidence>